<protein>
    <submittedName>
        <fullName evidence="3">Uncharacterized protein</fullName>
    </submittedName>
</protein>
<dbReference type="Proteomes" id="UP000253324">
    <property type="component" value="Unassembled WGS sequence"/>
</dbReference>
<feature type="chain" id="PRO_5017017705" evidence="2">
    <location>
        <begin position="25"/>
        <end position="89"/>
    </location>
</feature>
<reference evidence="3 4" key="1">
    <citation type="submission" date="2018-07" db="EMBL/GenBank/DDBJ databases">
        <title>Genomic Encyclopedia of Type Strains, Phase III (KMG-III): the genomes of soil and plant-associated and newly described type strains.</title>
        <authorList>
            <person name="Whitman W."/>
        </authorList>
    </citation>
    <scope>NUCLEOTIDE SEQUENCE [LARGE SCALE GENOMIC DNA]</scope>
    <source>
        <strain evidence="3 4">31-25a</strain>
    </source>
</reference>
<dbReference type="AlphaFoldDB" id="A0A368YCK4"/>
<feature type="compositionally biased region" description="Low complexity" evidence="1">
    <location>
        <begin position="43"/>
        <end position="57"/>
    </location>
</feature>
<comment type="caution">
    <text evidence="3">The sequence shown here is derived from an EMBL/GenBank/DDBJ whole genome shotgun (WGS) entry which is preliminary data.</text>
</comment>
<feature type="signal peptide" evidence="2">
    <location>
        <begin position="1"/>
        <end position="24"/>
    </location>
</feature>
<evidence type="ECO:0000256" key="2">
    <source>
        <dbReference type="SAM" id="SignalP"/>
    </source>
</evidence>
<gene>
    <name evidence="3" type="ORF">C7476_1359</name>
</gene>
<feature type="compositionally biased region" description="Gly residues" evidence="1">
    <location>
        <begin position="28"/>
        <end position="38"/>
    </location>
</feature>
<organism evidence="3 4">
    <name type="scientific">Phyllobacterium bourgognense</name>
    <dbReference type="NCBI Taxonomy" id="314236"/>
    <lineage>
        <taxon>Bacteria</taxon>
        <taxon>Pseudomonadati</taxon>
        <taxon>Pseudomonadota</taxon>
        <taxon>Alphaproteobacteria</taxon>
        <taxon>Hyphomicrobiales</taxon>
        <taxon>Phyllobacteriaceae</taxon>
        <taxon>Phyllobacterium</taxon>
    </lineage>
</organism>
<dbReference type="EMBL" id="QPJM01000035">
    <property type="protein sequence ID" value="RCW77855.1"/>
    <property type="molecule type" value="Genomic_DNA"/>
</dbReference>
<keyword evidence="4" id="KW-1185">Reference proteome</keyword>
<proteinExistence type="predicted"/>
<keyword evidence="2" id="KW-0732">Signal</keyword>
<evidence type="ECO:0000313" key="4">
    <source>
        <dbReference type="Proteomes" id="UP000253324"/>
    </source>
</evidence>
<evidence type="ECO:0000256" key="1">
    <source>
        <dbReference type="SAM" id="MobiDB-lite"/>
    </source>
</evidence>
<name>A0A368YCK4_9HYPH</name>
<feature type="region of interest" description="Disordered" evidence="1">
    <location>
        <begin position="24"/>
        <end position="89"/>
    </location>
</feature>
<accession>A0A368YCK4</accession>
<evidence type="ECO:0000313" key="3">
    <source>
        <dbReference type="EMBL" id="RCW77855.1"/>
    </source>
</evidence>
<sequence length="89" mass="9321">MRSLIFRTAIAALFISTPFATAYAASGGSHGSHDGGGSHASHESGGSRASRGGQSVSNTAKNFDRIERDDESNEGSSDPSYLFGMHETR</sequence>